<organism evidence="1 2">
    <name type="scientific">Ignicoccus hospitalis (strain KIN4/I / DSM 18386 / JCM 14125)</name>
    <dbReference type="NCBI Taxonomy" id="453591"/>
    <lineage>
        <taxon>Archaea</taxon>
        <taxon>Thermoproteota</taxon>
        <taxon>Thermoprotei</taxon>
        <taxon>Desulfurococcales</taxon>
        <taxon>Desulfurococcaceae</taxon>
        <taxon>Ignicoccus</taxon>
    </lineage>
</organism>
<protein>
    <submittedName>
        <fullName evidence="1">Uncharacterized protein</fullName>
    </submittedName>
</protein>
<dbReference type="AlphaFoldDB" id="A8ABE5"/>
<dbReference type="KEGG" id="iho:Igni_1070"/>
<sequence length="265" mass="29699">MRVEVALTPVPFEDYTAKLVKSFLSCVDDDFAKIFSVEGGYKEFHITPLLDEEGRAIYPKRTVKCSFCTAGRPSGKGVVPLPPNASFELSGPEELVNKLFSFDYCKLEFGRKVIEIETVAVEEVDLDLGEGSGLWVKFRGPAVLRDPWRGPGEELRTRFLPSPSHLFSVNAYSLFKDKYLEVLWKLERSLVEDHSALHSAGKVWYYYDRKWLPALSGSALFWVREADEDVKKVIAHAALFGVGSGRAAGFGDVVMNFVRGPHVRS</sequence>
<dbReference type="GeneID" id="5562899"/>
<evidence type="ECO:0000313" key="1">
    <source>
        <dbReference type="EMBL" id="ABU82247.1"/>
    </source>
</evidence>
<evidence type="ECO:0000313" key="2">
    <source>
        <dbReference type="Proteomes" id="UP000000262"/>
    </source>
</evidence>
<keyword evidence="2" id="KW-1185">Reference proteome</keyword>
<dbReference type="EMBL" id="CP000816">
    <property type="protein sequence ID" value="ABU82247.1"/>
    <property type="molecule type" value="Genomic_DNA"/>
</dbReference>
<reference evidence="1 2" key="1">
    <citation type="journal article" date="2008" name="Genome Biol.">
        <title>A genomic analysis of the archaeal system Ignicoccus hospitalis-Nanoarchaeum equitans.</title>
        <authorList>
            <person name="Podar M."/>
            <person name="Anderson I."/>
            <person name="Makarova K.S."/>
            <person name="Elkins J.G."/>
            <person name="Ivanova N."/>
            <person name="Wall M.A."/>
            <person name="Lykidis A."/>
            <person name="Mavromatis K."/>
            <person name="Sun H."/>
            <person name="Hudson M.E."/>
            <person name="Chen W."/>
            <person name="Deciu C."/>
            <person name="Hutchison D."/>
            <person name="Eads J.R."/>
            <person name="Anderson A."/>
            <person name="Fernandes F."/>
            <person name="Szeto E."/>
            <person name="Lapidus A."/>
            <person name="Kyrpides N.C."/>
            <person name="Saier M.H.Jr."/>
            <person name="Richardson P.M."/>
            <person name="Rachel R."/>
            <person name="Huber H."/>
            <person name="Eisen J.A."/>
            <person name="Koonin E.V."/>
            <person name="Keller M."/>
            <person name="Stetter K.O."/>
        </authorList>
    </citation>
    <scope>NUCLEOTIDE SEQUENCE [LARGE SCALE GENOMIC DNA]</scope>
    <source>
        <strain evidence="2">KIN4/I / DSM 18386 / JCM 14125</strain>
    </source>
</reference>
<dbReference type="HOGENOM" id="CLU_1163792_0_0_2"/>
<name>A8ABE5_IGNH4</name>
<dbReference type="Gene3D" id="3.30.70.1900">
    <property type="match status" value="1"/>
</dbReference>
<proteinExistence type="predicted"/>
<dbReference type="OrthoDB" id="21398at2157"/>
<dbReference type="RefSeq" id="WP_012123211.1">
    <property type="nucleotide sequence ID" value="NC_009776.1"/>
</dbReference>
<dbReference type="Proteomes" id="UP000000262">
    <property type="component" value="Chromosome"/>
</dbReference>
<accession>A8ABE5</accession>
<dbReference type="eggNOG" id="arCOG01440">
    <property type="taxonomic scope" value="Archaea"/>
</dbReference>
<dbReference type="STRING" id="453591.Igni_1070"/>
<gene>
    <name evidence="1" type="ordered locus">Igni_1070</name>
</gene>